<dbReference type="Pfam" id="PF12852">
    <property type="entry name" value="Cupin_6"/>
    <property type="match status" value="1"/>
</dbReference>
<protein>
    <submittedName>
        <fullName evidence="5">AraC family transcriptional regulator</fullName>
    </submittedName>
</protein>
<keyword evidence="6" id="KW-1185">Reference proteome</keyword>
<evidence type="ECO:0000313" key="6">
    <source>
        <dbReference type="Proteomes" id="UP001575181"/>
    </source>
</evidence>
<dbReference type="Proteomes" id="UP001575181">
    <property type="component" value="Unassembled WGS sequence"/>
</dbReference>
<dbReference type="InterPro" id="IPR050204">
    <property type="entry name" value="AraC_XylS_family_regulators"/>
</dbReference>
<evidence type="ECO:0000256" key="2">
    <source>
        <dbReference type="ARBA" id="ARBA00023125"/>
    </source>
</evidence>
<dbReference type="PROSITE" id="PS01124">
    <property type="entry name" value="HTH_ARAC_FAMILY_2"/>
    <property type="match status" value="1"/>
</dbReference>
<dbReference type="Pfam" id="PF12833">
    <property type="entry name" value="HTH_18"/>
    <property type="match status" value="1"/>
</dbReference>
<dbReference type="PANTHER" id="PTHR46796:SF7">
    <property type="entry name" value="ARAC FAMILY TRANSCRIPTIONAL REGULATOR"/>
    <property type="match status" value="1"/>
</dbReference>
<keyword evidence="2" id="KW-0238">DNA-binding</keyword>
<dbReference type="InterPro" id="IPR009057">
    <property type="entry name" value="Homeodomain-like_sf"/>
</dbReference>
<dbReference type="Gene3D" id="1.10.10.60">
    <property type="entry name" value="Homeodomain-like"/>
    <property type="match status" value="2"/>
</dbReference>
<gene>
    <name evidence="5" type="ORF">ACERLL_12110</name>
</gene>
<dbReference type="RefSeq" id="WP_373656580.1">
    <property type="nucleotide sequence ID" value="NZ_JBGUAW010000008.1"/>
</dbReference>
<keyword evidence="3" id="KW-0804">Transcription</keyword>
<evidence type="ECO:0000256" key="1">
    <source>
        <dbReference type="ARBA" id="ARBA00023015"/>
    </source>
</evidence>
<sequence>MDPLSDVLRNLRLRARVILHADFCGHWAVDTSGQYAATFHLVAGGRAWLHREGRKPLALGGGELVVFPHDARHVLSHSPEPPDPFPRNRIGGVEEGAATRLVCGYIEFEHAGVNPVLEALPDMLHLDPARERAGLEGIWQLLMVELERERPGGEAAVDRLADLLFIEVVRIFMEGWTEQVGFWAAVRDPALCRALAAIHGDPGHPWQVEELARKAALSRSAFVDRFRRFLDRTPAQYLTQWRMQLAAERLRNGGESVIAVAESLGYTSEVAFRKAFRREVGCGPGRLRREQAEPLDEEAGGL</sequence>
<keyword evidence="1" id="KW-0805">Transcription regulation</keyword>
<dbReference type="InterPro" id="IPR018060">
    <property type="entry name" value="HTH_AraC"/>
</dbReference>
<evidence type="ECO:0000259" key="4">
    <source>
        <dbReference type="PROSITE" id="PS01124"/>
    </source>
</evidence>
<dbReference type="SMART" id="SM00342">
    <property type="entry name" value="HTH_ARAC"/>
    <property type="match status" value="1"/>
</dbReference>
<dbReference type="EMBL" id="JBGUAW010000008">
    <property type="protein sequence ID" value="MFA9461567.1"/>
    <property type="molecule type" value="Genomic_DNA"/>
</dbReference>
<reference evidence="5 6" key="1">
    <citation type="submission" date="2024-08" db="EMBL/GenBank/DDBJ databases">
        <title>Whole-genome sequencing of halo(alkali)philic microorganisms from hypersaline lakes.</title>
        <authorList>
            <person name="Sorokin D.Y."/>
            <person name="Merkel A.Y."/>
            <person name="Messina E."/>
            <person name="Yakimov M."/>
        </authorList>
    </citation>
    <scope>NUCLEOTIDE SEQUENCE [LARGE SCALE GENOMIC DNA]</scope>
    <source>
        <strain evidence="5 6">Cl-TMA</strain>
    </source>
</reference>
<evidence type="ECO:0000256" key="3">
    <source>
        <dbReference type="ARBA" id="ARBA00023163"/>
    </source>
</evidence>
<dbReference type="PANTHER" id="PTHR46796">
    <property type="entry name" value="HTH-TYPE TRANSCRIPTIONAL ACTIVATOR RHAS-RELATED"/>
    <property type="match status" value="1"/>
</dbReference>
<organism evidence="5 6">
    <name type="scientific">Thiohalorhabdus methylotrophus</name>
    <dbReference type="NCBI Taxonomy" id="3242694"/>
    <lineage>
        <taxon>Bacteria</taxon>
        <taxon>Pseudomonadati</taxon>
        <taxon>Pseudomonadota</taxon>
        <taxon>Gammaproteobacteria</taxon>
        <taxon>Thiohalorhabdales</taxon>
        <taxon>Thiohalorhabdaceae</taxon>
        <taxon>Thiohalorhabdus</taxon>
    </lineage>
</organism>
<comment type="caution">
    <text evidence="5">The sequence shown here is derived from an EMBL/GenBank/DDBJ whole genome shotgun (WGS) entry which is preliminary data.</text>
</comment>
<proteinExistence type="predicted"/>
<dbReference type="InterPro" id="IPR032783">
    <property type="entry name" value="AraC_lig"/>
</dbReference>
<evidence type="ECO:0000313" key="5">
    <source>
        <dbReference type="EMBL" id="MFA9461567.1"/>
    </source>
</evidence>
<name>A0ABV4TW65_9GAMM</name>
<feature type="domain" description="HTH araC/xylS-type" evidence="4">
    <location>
        <begin position="192"/>
        <end position="290"/>
    </location>
</feature>
<accession>A0ABV4TW65</accession>
<dbReference type="SUPFAM" id="SSF46689">
    <property type="entry name" value="Homeodomain-like"/>
    <property type="match status" value="2"/>
</dbReference>